<dbReference type="Pfam" id="PF10545">
    <property type="entry name" value="MADF_DNA_bdg"/>
    <property type="match status" value="1"/>
</dbReference>
<accession>A0A9J6FLA2</accession>
<dbReference type="PANTHER" id="PTHR21505">
    <property type="entry name" value="MADF DOMAIN-CONTAINING PROTEIN-RELATED"/>
    <property type="match status" value="1"/>
</dbReference>
<proteinExistence type="predicted"/>
<evidence type="ECO:0000259" key="2">
    <source>
        <dbReference type="PROSITE" id="PS51029"/>
    </source>
</evidence>
<protein>
    <recommendedName>
        <fullName evidence="2">MADF domain-containing protein</fullName>
    </recommendedName>
</protein>
<dbReference type="Proteomes" id="UP000821853">
    <property type="component" value="Chromosome 10"/>
</dbReference>
<keyword evidence="4" id="KW-1185">Reference proteome</keyword>
<dbReference type="InterPro" id="IPR006578">
    <property type="entry name" value="MADF-dom"/>
</dbReference>
<dbReference type="PANTHER" id="PTHR21505:SF12">
    <property type="entry name" value="MADF DOMAIN-CONTAINING PROTEIN-RELATED"/>
    <property type="match status" value="1"/>
</dbReference>
<evidence type="ECO:0000313" key="3">
    <source>
        <dbReference type="EMBL" id="KAH9363591.1"/>
    </source>
</evidence>
<evidence type="ECO:0000313" key="4">
    <source>
        <dbReference type="Proteomes" id="UP000821853"/>
    </source>
</evidence>
<dbReference type="EMBL" id="JABSTR010000002">
    <property type="protein sequence ID" value="KAH9363591.1"/>
    <property type="molecule type" value="Genomic_DNA"/>
</dbReference>
<comment type="caution">
    <text evidence="3">The sequence shown here is derived from an EMBL/GenBank/DDBJ whole genome shotgun (WGS) entry which is preliminary data.</text>
</comment>
<name>A0A9J6FLA2_HAELO</name>
<reference evidence="3 4" key="1">
    <citation type="journal article" date="2020" name="Cell">
        <title>Large-Scale Comparative Analyses of Tick Genomes Elucidate Their Genetic Diversity and Vector Capacities.</title>
        <authorList>
            <consortium name="Tick Genome and Microbiome Consortium (TIGMIC)"/>
            <person name="Jia N."/>
            <person name="Wang J."/>
            <person name="Shi W."/>
            <person name="Du L."/>
            <person name="Sun Y."/>
            <person name="Zhan W."/>
            <person name="Jiang J.F."/>
            <person name="Wang Q."/>
            <person name="Zhang B."/>
            <person name="Ji P."/>
            <person name="Bell-Sakyi L."/>
            <person name="Cui X.M."/>
            <person name="Yuan T.T."/>
            <person name="Jiang B.G."/>
            <person name="Yang W.F."/>
            <person name="Lam T.T."/>
            <person name="Chang Q.C."/>
            <person name="Ding S.J."/>
            <person name="Wang X.J."/>
            <person name="Zhu J.G."/>
            <person name="Ruan X.D."/>
            <person name="Zhao L."/>
            <person name="Wei J.T."/>
            <person name="Ye R.Z."/>
            <person name="Que T.C."/>
            <person name="Du C.H."/>
            <person name="Zhou Y.H."/>
            <person name="Cheng J.X."/>
            <person name="Dai P.F."/>
            <person name="Guo W.B."/>
            <person name="Han X.H."/>
            <person name="Huang E.J."/>
            <person name="Li L.F."/>
            <person name="Wei W."/>
            <person name="Gao Y.C."/>
            <person name="Liu J.Z."/>
            <person name="Shao H.Z."/>
            <person name="Wang X."/>
            <person name="Wang C.C."/>
            <person name="Yang T.C."/>
            <person name="Huo Q.B."/>
            <person name="Li W."/>
            <person name="Chen H.Y."/>
            <person name="Chen S.E."/>
            <person name="Zhou L.G."/>
            <person name="Ni X.B."/>
            <person name="Tian J.H."/>
            <person name="Sheng Y."/>
            <person name="Liu T."/>
            <person name="Pan Y.S."/>
            <person name="Xia L.Y."/>
            <person name="Li J."/>
            <person name="Zhao F."/>
            <person name="Cao W.C."/>
        </authorList>
    </citation>
    <scope>NUCLEOTIDE SEQUENCE [LARGE SCALE GENOMIC DNA]</scope>
    <source>
        <tissue evidence="3">Larvae</tissue>
    </source>
</reference>
<feature type="region of interest" description="Disordered" evidence="1">
    <location>
        <begin position="157"/>
        <end position="196"/>
    </location>
</feature>
<dbReference type="VEuPathDB" id="VectorBase:HLOH_061118"/>
<dbReference type="PROSITE" id="PS51029">
    <property type="entry name" value="MADF"/>
    <property type="match status" value="1"/>
</dbReference>
<dbReference type="OrthoDB" id="10051975at2759"/>
<organism evidence="3 4">
    <name type="scientific">Haemaphysalis longicornis</name>
    <name type="common">Bush tick</name>
    <dbReference type="NCBI Taxonomy" id="44386"/>
    <lineage>
        <taxon>Eukaryota</taxon>
        <taxon>Metazoa</taxon>
        <taxon>Ecdysozoa</taxon>
        <taxon>Arthropoda</taxon>
        <taxon>Chelicerata</taxon>
        <taxon>Arachnida</taxon>
        <taxon>Acari</taxon>
        <taxon>Parasitiformes</taxon>
        <taxon>Ixodida</taxon>
        <taxon>Ixodoidea</taxon>
        <taxon>Ixodidae</taxon>
        <taxon>Haemaphysalinae</taxon>
        <taxon>Haemaphysalis</taxon>
    </lineage>
</organism>
<feature type="domain" description="MADF" evidence="2">
    <location>
        <begin position="15"/>
        <end position="112"/>
    </location>
</feature>
<sequence length="246" mass="28597">MEHKPFLWSNDRQKILIDFFKENEFLYNPIHPDYKKRRLRDKKILELCGTLGCSMLECKNKFHNLRTYFFREYNKVLKHNGTSCNGSGSGEETYTSKWDFYEDMKFLNVCYLPRTLEMAAGGENNHESTAETPSTDCNWEANSILEPDCLIDESAEVMEAEQDSSSVSEHRVQTPPHKRRKQQDPHLQASPTAAVTRSTLDEEHYFGMYVAAALRTFDAVGRDTAKVKIMDLIMHLRHNVDPNHRK</sequence>
<dbReference type="AlphaFoldDB" id="A0A9J6FLA2"/>
<dbReference type="OMA" id="EKTCRWE"/>
<dbReference type="SMART" id="SM00595">
    <property type="entry name" value="MADF"/>
    <property type="match status" value="1"/>
</dbReference>
<gene>
    <name evidence="3" type="ORF">HPB48_013760</name>
</gene>
<evidence type="ECO:0000256" key="1">
    <source>
        <dbReference type="SAM" id="MobiDB-lite"/>
    </source>
</evidence>